<dbReference type="SUPFAM" id="SSF109854">
    <property type="entry name" value="DinB/YfiT-like putative metalloenzymes"/>
    <property type="match status" value="1"/>
</dbReference>
<proteinExistence type="predicted"/>
<organism evidence="2 3">
    <name type="scientific">Streptacidiphilus pinicola</name>
    <dbReference type="NCBI Taxonomy" id="2219663"/>
    <lineage>
        <taxon>Bacteria</taxon>
        <taxon>Bacillati</taxon>
        <taxon>Actinomycetota</taxon>
        <taxon>Actinomycetes</taxon>
        <taxon>Kitasatosporales</taxon>
        <taxon>Streptomycetaceae</taxon>
        <taxon>Streptacidiphilus</taxon>
    </lineage>
</organism>
<gene>
    <name evidence="2" type="ORF">DN069_10335</name>
</gene>
<dbReference type="InterPro" id="IPR017517">
    <property type="entry name" value="Maleyloyr_isom"/>
</dbReference>
<dbReference type="EMBL" id="QKYN01000038">
    <property type="protein sequence ID" value="RAG85643.1"/>
    <property type="molecule type" value="Genomic_DNA"/>
</dbReference>
<dbReference type="GO" id="GO:0046872">
    <property type="term" value="F:metal ion binding"/>
    <property type="evidence" value="ECO:0007669"/>
    <property type="project" value="InterPro"/>
</dbReference>
<sequence length="249" mass="26696">MPRVAEDRPENPPELLVRLEHAAARFAAAADALTDRQARETSGLPGWTRGHVITHVARSADVYRWLLRLATTGVEPGPRADGTALARALREGAGRDATELAADLRRSLDGMLEAAAAVPADRWATLVSALAGWRHPAWFTLQRARRELETHHVDLAVGYGSADWPEAYVAWALDATLPALAARGFPLARVSAVDLGRTWRLASDGPSASGSGHALLAWLAGRADGTGLVEEHLLPSPPPWPQPPVPGWD</sequence>
<feature type="domain" description="Mycothiol-dependent maleylpyruvate isomerase metal-binding" evidence="1">
    <location>
        <begin position="19"/>
        <end position="156"/>
    </location>
</feature>
<evidence type="ECO:0000313" key="2">
    <source>
        <dbReference type="EMBL" id="RAG85643.1"/>
    </source>
</evidence>
<dbReference type="Pfam" id="PF11716">
    <property type="entry name" value="MDMPI_N"/>
    <property type="match status" value="1"/>
</dbReference>
<evidence type="ECO:0000259" key="1">
    <source>
        <dbReference type="Pfam" id="PF11716"/>
    </source>
</evidence>
<dbReference type="SUPFAM" id="SSF55718">
    <property type="entry name" value="SCP-like"/>
    <property type="match status" value="1"/>
</dbReference>
<dbReference type="InterPro" id="IPR034660">
    <property type="entry name" value="DinB/YfiT-like"/>
</dbReference>
<name>A0A2X0IQ19_9ACTN</name>
<accession>A0A2X0IQ19</accession>
<evidence type="ECO:0000313" key="3">
    <source>
        <dbReference type="Proteomes" id="UP000248889"/>
    </source>
</evidence>
<comment type="caution">
    <text evidence="2">The sequence shown here is derived from an EMBL/GenBank/DDBJ whole genome shotgun (WGS) entry which is preliminary data.</text>
</comment>
<dbReference type="NCBIfam" id="TIGR03083">
    <property type="entry name" value="maleylpyruvate isomerase family mycothiol-dependent enzyme"/>
    <property type="match status" value="1"/>
</dbReference>
<dbReference type="AlphaFoldDB" id="A0A2X0IQ19"/>
<dbReference type="OrthoDB" id="5118203at2"/>
<dbReference type="Gene3D" id="1.20.120.450">
    <property type="entry name" value="dinb family like domain"/>
    <property type="match status" value="1"/>
</dbReference>
<keyword evidence="3" id="KW-1185">Reference proteome</keyword>
<dbReference type="Proteomes" id="UP000248889">
    <property type="component" value="Unassembled WGS sequence"/>
</dbReference>
<dbReference type="InterPro" id="IPR024344">
    <property type="entry name" value="MDMPI_metal-binding"/>
</dbReference>
<reference evidence="2 3" key="1">
    <citation type="submission" date="2018-06" db="EMBL/GenBank/DDBJ databases">
        <title>Streptacidiphilus pinicola sp. nov., isolated from pine grove soil.</title>
        <authorList>
            <person name="Roh S.G."/>
            <person name="Park S."/>
            <person name="Kim M.-K."/>
            <person name="Yun B.-R."/>
            <person name="Park J."/>
            <person name="Kim M.J."/>
            <person name="Kim Y.S."/>
            <person name="Kim S.B."/>
        </authorList>
    </citation>
    <scope>NUCLEOTIDE SEQUENCE [LARGE SCALE GENOMIC DNA]</scope>
    <source>
        <strain evidence="2 3">MMS16-CNU450</strain>
    </source>
</reference>
<protein>
    <recommendedName>
        <fullName evidence="1">Mycothiol-dependent maleylpyruvate isomerase metal-binding domain-containing protein</fullName>
    </recommendedName>
</protein>
<dbReference type="InterPro" id="IPR036527">
    <property type="entry name" value="SCP2_sterol-bd_dom_sf"/>
</dbReference>